<evidence type="ECO:0000313" key="5">
    <source>
        <dbReference type="Proteomes" id="UP000612456"/>
    </source>
</evidence>
<dbReference type="Pfam" id="PF07833">
    <property type="entry name" value="Cu_amine_oxidN1"/>
    <property type="match status" value="1"/>
</dbReference>
<evidence type="ECO:0000313" key="4">
    <source>
        <dbReference type="EMBL" id="GGD67119.1"/>
    </source>
</evidence>
<keyword evidence="1" id="KW-0413">Isomerase</keyword>
<dbReference type="SUPFAM" id="SSF54534">
    <property type="entry name" value="FKBP-like"/>
    <property type="match status" value="1"/>
</dbReference>
<accession>A0A916YYB2</accession>
<feature type="domain" description="PpiC" evidence="3">
    <location>
        <begin position="238"/>
        <end position="343"/>
    </location>
</feature>
<dbReference type="Proteomes" id="UP000612456">
    <property type="component" value="Unassembled WGS sequence"/>
</dbReference>
<dbReference type="InterPro" id="IPR050245">
    <property type="entry name" value="PrsA_foldase"/>
</dbReference>
<dbReference type="GO" id="GO:0003755">
    <property type="term" value="F:peptidyl-prolyl cis-trans isomerase activity"/>
    <property type="evidence" value="ECO:0007669"/>
    <property type="project" value="UniProtKB-KW"/>
</dbReference>
<organism evidence="4 5">
    <name type="scientific">Paenibacillus nasutitermitis</name>
    <dbReference type="NCBI Taxonomy" id="1652958"/>
    <lineage>
        <taxon>Bacteria</taxon>
        <taxon>Bacillati</taxon>
        <taxon>Bacillota</taxon>
        <taxon>Bacilli</taxon>
        <taxon>Bacillales</taxon>
        <taxon>Paenibacillaceae</taxon>
        <taxon>Paenibacillus</taxon>
    </lineage>
</organism>
<evidence type="ECO:0000259" key="3">
    <source>
        <dbReference type="PROSITE" id="PS50198"/>
    </source>
</evidence>
<proteinExistence type="predicted"/>
<dbReference type="PANTHER" id="PTHR47245:SF2">
    <property type="entry name" value="PEPTIDYL-PROLYL CIS-TRANS ISOMERASE HP_0175-RELATED"/>
    <property type="match status" value="1"/>
</dbReference>
<dbReference type="SUPFAM" id="SSF109998">
    <property type="entry name" value="Triger factor/SurA peptide-binding domain-like"/>
    <property type="match status" value="1"/>
</dbReference>
<dbReference type="InterPro" id="IPR046357">
    <property type="entry name" value="PPIase_dom_sf"/>
</dbReference>
<dbReference type="PROSITE" id="PS50198">
    <property type="entry name" value="PPIC_PPIASE_2"/>
    <property type="match status" value="1"/>
</dbReference>
<dbReference type="InterPro" id="IPR012854">
    <property type="entry name" value="Cu_amine_oxidase-like_N"/>
</dbReference>
<reference evidence="4" key="1">
    <citation type="journal article" date="2014" name="Int. J. Syst. Evol. Microbiol.">
        <title>Complete genome sequence of Corynebacterium casei LMG S-19264T (=DSM 44701T), isolated from a smear-ripened cheese.</title>
        <authorList>
            <consortium name="US DOE Joint Genome Institute (JGI-PGF)"/>
            <person name="Walter F."/>
            <person name="Albersmeier A."/>
            <person name="Kalinowski J."/>
            <person name="Ruckert C."/>
        </authorList>
    </citation>
    <scope>NUCLEOTIDE SEQUENCE</scope>
    <source>
        <strain evidence="4">CGMCC 1.15178</strain>
    </source>
</reference>
<dbReference type="EMBL" id="BMHP01000002">
    <property type="protein sequence ID" value="GGD67119.1"/>
    <property type="molecule type" value="Genomic_DNA"/>
</dbReference>
<feature type="chain" id="PRO_5037801094" description="PpiC domain-containing protein" evidence="2">
    <location>
        <begin position="27"/>
        <end position="387"/>
    </location>
</feature>
<dbReference type="AlphaFoldDB" id="A0A916YYB2"/>
<reference evidence="4" key="2">
    <citation type="submission" date="2020-09" db="EMBL/GenBank/DDBJ databases">
        <authorList>
            <person name="Sun Q."/>
            <person name="Zhou Y."/>
        </authorList>
    </citation>
    <scope>NUCLEOTIDE SEQUENCE</scope>
    <source>
        <strain evidence="4">CGMCC 1.15178</strain>
    </source>
</reference>
<feature type="signal peptide" evidence="2">
    <location>
        <begin position="1"/>
        <end position="26"/>
    </location>
</feature>
<keyword evidence="2" id="KW-0732">Signal</keyword>
<dbReference type="PANTHER" id="PTHR47245">
    <property type="entry name" value="PEPTIDYLPROLYL ISOMERASE"/>
    <property type="match status" value="1"/>
</dbReference>
<dbReference type="Pfam" id="PF13616">
    <property type="entry name" value="Rotamase_3"/>
    <property type="match status" value="1"/>
</dbReference>
<dbReference type="InterPro" id="IPR027304">
    <property type="entry name" value="Trigger_fact/SurA_dom_sf"/>
</dbReference>
<dbReference type="Gene3D" id="3.10.50.40">
    <property type="match status" value="1"/>
</dbReference>
<sequence length="387" mass="42145">MKKSIRPFVIGAIVGSLLTASSAVFADDGIQAIKALLNKNTKITLNGKSVVLANPTIDYEGKTYVYLKDIGKLVGASVNWNAKLKTIEVKTGTTSAAAAPAEDKVIATYTGGQVTNKEFEKFSLFFGMVNPQTSAYMTDPEMKEQFLREYIAYKLLYAPSAGTALSTAEQAELNQFMQQYTAFVTQNPQVKTSNEKAGLADSDVKQFYTMITFALRNMENKVTEAQLKARFEQTKNDYNVVSVRHILVATADNQTGETVRTDAEALERAKKVKGLLDNGGDWAALAKEYSEDPGSSGNGGLYENQQTGVWVEGFKNAANSQPVGTIGAPVQTEFGYHIIKVEKRDTKTFAGLSADDKLTIKKTIASELMDAFMANELPAKITKIALN</sequence>
<protein>
    <recommendedName>
        <fullName evidence="3">PpiC domain-containing protein</fullName>
    </recommendedName>
</protein>
<keyword evidence="1" id="KW-0697">Rotamase</keyword>
<keyword evidence="5" id="KW-1185">Reference proteome</keyword>
<gene>
    <name evidence="4" type="ORF">GCM10010911_26110</name>
</gene>
<dbReference type="RefSeq" id="WP_188992397.1">
    <property type="nucleotide sequence ID" value="NZ_BMHP01000002.1"/>
</dbReference>
<name>A0A916YYB2_9BACL</name>
<dbReference type="InterPro" id="IPR000297">
    <property type="entry name" value="PPIase_PpiC"/>
</dbReference>
<evidence type="ECO:0000256" key="1">
    <source>
        <dbReference type="PROSITE-ProRule" id="PRU00278"/>
    </source>
</evidence>
<comment type="caution">
    <text evidence="4">The sequence shown here is derived from an EMBL/GenBank/DDBJ whole genome shotgun (WGS) entry which is preliminary data.</text>
</comment>
<evidence type="ECO:0000256" key="2">
    <source>
        <dbReference type="SAM" id="SignalP"/>
    </source>
</evidence>